<protein>
    <submittedName>
        <fullName evidence="1">Uncharacterized protein</fullName>
    </submittedName>
</protein>
<dbReference type="InParanoid" id="F0X7M7"/>
<evidence type="ECO:0000313" key="1">
    <source>
        <dbReference type="EMBL" id="EFX06426.1"/>
    </source>
</evidence>
<dbReference type="AlphaFoldDB" id="F0X7M7"/>
<dbReference type="RefSeq" id="XP_014175908.1">
    <property type="nucleotide sequence ID" value="XM_014320433.1"/>
</dbReference>
<evidence type="ECO:0000313" key="2">
    <source>
        <dbReference type="Proteomes" id="UP000007796"/>
    </source>
</evidence>
<name>F0X7M7_GROCL</name>
<gene>
    <name evidence="1" type="ORF">CMQ_6747</name>
</gene>
<keyword evidence="2" id="KW-1185">Reference proteome</keyword>
<organism evidence="2">
    <name type="scientific">Grosmannia clavigera (strain kw1407 / UAMH 11150)</name>
    <name type="common">Blue stain fungus</name>
    <name type="synonym">Graphiocladiella clavigera</name>
    <dbReference type="NCBI Taxonomy" id="655863"/>
    <lineage>
        <taxon>Eukaryota</taxon>
        <taxon>Fungi</taxon>
        <taxon>Dikarya</taxon>
        <taxon>Ascomycota</taxon>
        <taxon>Pezizomycotina</taxon>
        <taxon>Sordariomycetes</taxon>
        <taxon>Sordariomycetidae</taxon>
        <taxon>Ophiostomatales</taxon>
        <taxon>Ophiostomataceae</taxon>
        <taxon>Leptographium</taxon>
    </lineage>
</organism>
<accession>F0X7M7</accession>
<reference evidence="1 2" key="1">
    <citation type="journal article" date="2011" name="Proc. Natl. Acad. Sci. U.S.A.">
        <title>Genome and transcriptome analyses of the mountain pine beetle-fungal symbiont Grosmannia clavigera, a lodgepole pine pathogen.</title>
        <authorList>
            <person name="DiGuistini S."/>
            <person name="Wang Y."/>
            <person name="Liao N.Y."/>
            <person name="Taylor G."/>
            <person name="Tanguay P."/>
            <person name="Feau N."/>
            <person name="Henrissat B."/>
            <person name="Chan S.K."/>
            <person name="Hesse-Orce U."/>
            <person name="Alamouti S.M."/>
            <person name="Tsui C.K.M."/>
            <person name="Docking R.T."/>
            <person name="Levasseur A."/>
            <person name="Haridas S."/>
            <person name="Robertson G."/>
            <person name="Birol I."/>
            <person name="Holt R.A."/>
            <person name="Marra M.A."/>
            <person name="Hamelin R.C."/>
            <person name="Hirst M."/>
            <person name="Jones S.J.M."/>
            <person name="Bohlmann J."/>
            <person name="Breuil C."/>
        </authorList>
    </citation>
    <scope>NUCLEOTIDE SEQUENCE [LARGE SCALE GENOMIC DNA]</scope>
    <source>
        <strain evidence="2">kw1407 / UAMH 11150</strain>
    </source>
</reference>
<dbReference type="GeneID" id="25980214"/>
<dbReference type="Proteomes" id="UP000007796">
    <property type="component" value="Unassembled WGS sequence"/>
</dbReference>
<proteinExistence type="predicted"/>
<dbReference type="HOGENOM" id="CLU_1731654_0_0_1"/>
<dbReference type="EMBL" id="GL629729">
    <property type="protein sequence ID" value="EFX06426.1"/>
    <property type="molecule type" value="Genomic_DNA"/>
</dbReference>
<sequence>MCNGEPSEKQACHDGPRNAFFDITADLSRRTGDKVIGCAVSGNGQGVNQLFARSLTQHSIGGHDGIAKPGLSMCNASARYSDSNTDLYTDDDGREEVLDRGVTSESCFTCCFGEPSSPGRLDIVGYLFLDSLMTEVNVLSHVVAFDLQDEH</sequence>